<dbReference type="EMBL" id="OU899034">
    <property type="protein sequence ID" value="CAH1710896.1"/>
    <property type="molecule type" value="Genomic_DNA"/>
</dbReference>
<sequence length="248" mass="29189">MDVNNLGKVDEDLASNIKKKHTSALEMDDISSDKYKDEYERNCKKLIQDVTKSLCIMKGINNFQDFNTTRNKLKNKELKPPKSCNKLLMNFFKISSTEKKSKLEGPLLNEYLKDFLIDNINIATDHPSLDTKISYDDLLKFLQNRKETIKITKIKPLKDLCIYGYFLHKFFISFEDESVENLSKTFQSYLEELSLSVSYARKLRWLGNTWFKNKKIGNLCISFTKFYSFKQQLESLFKDSNLAKEWQE</sequence>
<protein>
    <submittedName>
        <fullName evidence="1">Uncharacterized protein</fullName>
    </submittedName>
</protein>
<evidence type="ECO:0000313" key="2">
    <source>
        <dbReference type="Proteomes" id="UP001154329"/>
    </source>
</evidence>
<reference evidence="1" key="1">
    <citation type="submission" date="2022-02" db="EMBL/GenBank/DDBJ databases">
        <authorList>
            <person name="King R."/>
        </authorList>
    </citation>
    <scope>NUCLEOTIDE SEQUENCE</scope>
</reference>
<reference evidence="1" key="2">
    <citation type="submission" date="2022-10" db="EMBL/GenBank/DDBJ databases">
        <authorList>
            <consortium name="ENA_rothamsted_submissions"/>
            <consortium name="culmorum"/>
            <person name="King R."/>
        </authorList>
    </citation>
    <scope>NUCLEOTIDE SEQUENCE</scope>
</reference>
<dbReference type="Proteomes" id="UP001154329">
    <property type="component" value="Chromosome 1"/>
</dbReference>
<keyword evidence="2" id="KW-1185">Reference proteome</keyword>
<name>A0A9P0IS41_APHGO</name>
<accession>A0A9P0IS41</accession>
<evidence type="ECO:0000313" key="1">
    <source>
        <dbReference type="EMBL" id="CAH1710896.1"/>
    </source>
</evidence>
<organism evidence="1 2">
    <name type="scientific">Aphis gossypii</name>
    <name type="common">Cotton aphid</name>
    <dbReference type="NCBI Taxonomy" id="80765"/>
    <lineage>
        <taxon>Eukaryota</taxon>
        <taxon>Metazoa</taxon>
        <taxon>Ecdysozoa</taxon>
        <taxon>Arthropoda</taxon>
        <taxon>Hexapoda</taxon>
        <taxon>Insecta</taxon>
        <taxon>Pterygota</taxon>
        <taxon>Neoptera</taxon>
        <taxon>Paraneoptera</taxon>
        <taxon>Hemiptera</taxon>
        <taxon>Sternorrhyncha</taxon>
        <taxon>Aphidomorpha</taxon>
        <taxon>Aphidoidea</taxon>
        <taxon>Aphididae</taxon>
        <taxon>Aphidini</taxon>
        <taxon>Aphis</taxon>
        <taxon>Aphis</taxon>
    </lineage>
</organism>
<gene>
    <name evidence="1" type="ORF">APHIGO_LOCUS1392</name>
</gene>
<proteinExistence type="predicted"/>
<dbReference type="AlphaFoldDB" id="A0A9P0IS41"/>